<feature type="transmembrane region" description="Helical" evidence="6">
    <location>
        <begin position="70"/>
        <end position="87"/>
    </location>
</feature>
<dbReference type="SUPFAM" id="SSF103473">
    <property type="entry name" value="MFS general substrate transporter"/>
    <property type="match status" value="1"/>
</dbReference>
<feature type="transmembrane region" description="Helical" evidence="6">
    <location>
        <begin position="125"/>
        <end position="145"/>
    </location>
</feature>
<feature type="transmembrane region" description="Helical" evidence="6">
    <location>
        <begin position="299"/>
        <end position="321"/>
    </location>
</feature>
<dbReference type="PANTHER" id="PTHR23511:SF37">
    <property type="entry name" value="MAJOR FACILITATOR SUPERFAMILY (MFS) PROFILE DOMAIN-CONTAINING PROTEIN-RELATED"/>
    <property type="match status" value="1"/>
</dbReference>
<dbReference type="Gene3D" id="1.20.1250.20">
    <property type="entry name" value="MFS general substrate transporter like domains"/>
    <property type="match status" value="1"/>
</dbReference>
<dbReference type="GeneID" id="117573805"/>
<feature type="transmembrane region" description="Helical" evidence="6">
    <location>
        <begin position="99"/>
        <end position="119"/>
    </location>
</feature>
<feature type="transmembrane region" description="Helical" evidence="6">
    <location>
        <begin position="396"/>
        <end position="414"/>
    </location>
</feature>
<gene>
    <name evidence="9" type="primary">LOC117573805</name>
</gene>
<evidence type="ECO:0000256" key="3">
    <source>
        <dbReference type="ARBA" id="ARBA00022692"/>
    </source>
</evidence>
<keyword evidence="4 6" id="KW-1133">Transmembrane helix</keyword>
<dbReference type="GO" id="GO:0016020">
    <property type="term" value="C:membrane"/>
    <property type="evidence" value="ECO:0007669"/>
    <property type="project" value="UniProtKB-SubCell"/>
</dbReference>
<dbReference type="InterPro" id="IPR011701">
    <property type="entry name" value="MFS"/>
</dbReference>
<feature type="transmembrane region" description="Helical" evidence="6">
    <location>
        <begin position="157"/>
        <end position="179"/>
    </location>
</feature>
<evidence type="ECO:0000256" key="1">
    <source>
        <dbReference type="ARBA" id="ARBA00004141"/>
    </source>
</evidence>
<evidence type="ECO:0000256" key="6">
    <source>
        <dbReference type="SAM" id="Phobius"/>
    </source>
</evidence>
<dbReference type="Pfam" id="PF07690">
    <property type="entry name" value="MFS_1"/>
    <property type="match status" value="1"/>
</dbReference>
<feature type="domain" description="Major facilitator superfamily (MFS) profile" evidence="7">
    <location>
        <begin position="30"/>
        <end position="506"/>
    </location>
</feature>
<dbReference type="AlphaFoldDB" id="A0A6P8XJX2"/>
<dbReference type="OrthoDB" id="10262656at2759"/>
<evidence type="ECO:0000259" key="7">
    <source>
        <dbReference type="PROSITE" id="PS50850"/>
    </source>
</evidence>
<protein>
    <submittedName>
        <fullName evidence="9">Synaptic vesicle glycoprotein 2B</fullName>
    </submittedName>
</protein>
<dbReference type="PROSITE" id="PS00217">
    <property type="entry name" value="SUGAR_TRANSPORT_2"/>
    <property type="match status" value="1"/>
</dbReference>
<proteinExistence type="predicted"/>
<accession>A0A6P8XJX2</accession>
<feature type="transmembrane region" description="Helical" evidence="6">
    <location>
        <begin position="482"/>
        <end position="501"/>
    </location>
</feature>
<evidence type="ECO:0000256" key="2">
    <source>
        <dbReference type="ARBA" id="ARBA00022448"/>
    </source>
</evidence>
<dbReference type="PROSITE" id="PS50850">
    <property type="entry name" value="MFS"/>
    <property type="match status" value="1"/>
</dbReference>
<feature type="transmembrane region" description="Helical" evidence="6">
    <location>
        <begin position="453"/>
        <end position="476"/>
    </location>
</feature>
<organism evidence="8 9">
    <name type="scientific">Drosophila albomicans</name>
    <name type="common">Fruit fly</name>
    <dbReference type="NCBI Taxonomy" id="7291"/>
    <lineage>
        <taxon>Eukaryota</taxon>
        <taxon>Metazoa</taxon>
        <taxon>Ecdysozoa</taxon>
        <taxon>Arthropoda</taxon>
        <taxon>Hexapoda</taxon>
        <taxon>Insecta</taxon>
        <taxon>Pterygota</taxon>
        <taxon>Neoptera</taxon>
        <taxon>Endopterygota</taxon>
        <taxon>Diptera</taxon>
        <taxon>Brachycera</taxon>
        <taxon>Muscomorpha</taxon>
        <taxon>Ephydroidea</taxon>
        <taxon>Drosophilidae</taxon>
        <taxon>Drosophila</taxon>
    </lineage>
</organism>
<dbReference type="RefSeq" id="XP_034113108.1">
    <property type="nucleotide sequence ID" value="XM_034257217.2"/>
</dbReference>
<dbReference type="PANTHER" id="PTHR23511">
    <property type="entry name" value="SYNAPTIC VESICLE GLYCOPROTEIN 2"/>
    <property type="match status" value="1"/>
</dbReference>
<keyword evidence="3 6" id="KW-0812">Transmembrane</keyword>
<dbReference type="InterPro" id="IPR005829">
    <property type="entry name" value="Sugar_transporter_CS"/>
</dbReference>
<evidence type="ECO:0000256" key="4">
    <source>
        <dbReference type="ARBA" id="ARBA00022989"/>
    </source>
</evidence>
<feature type="transmembrane region" description="Helical" evidence="6">
    <location>
        <begin position="31"/>
        <end position="58"/>
    </location>
</feature>
<keyword evidence="8" id="KW-1185">Reference proteome</keyword>
<evidence type="ECO:0000313" key="9">
    <source>
        <dbReference type="RefSeq" id="XP_034113108.1"/>
    </source>
</evidence>
<comment type="subcellular location">
    <subcellularLocation>
        <location evidence="1">Membrane</location>
        <topology evidence="1">Multi-pass membrane protein</topology>
    </subcellularLocation>
</comment>
<dbReference type="Proteomes" id="UP000515160">
    <property type="component" value="Chromosome 2R"/>
</dbReference>
<feature type="transmembrane region" description="Helical" evidence="6">
    <location>
        <begin position="199"/>
        <end position="218"/>
    </location>
</feature>
<keyword evidence="5 6" id="KW-0472">Membrane</keyword>
<feature type="transmembrane region" description="Helical" evidence="6">
    <location>
        <begin position="420"/>
        <end position="441"/>
    </location>
</feature>
<reference evidence="9" key="1">
    <citation type="submission" date="2025-08" db="UniProtKB">
        <authorList>
            <consortium name="RefSeq"/>
        </authorList>
    </citation>
    <scope>IDENTIFICATION</scope>
    <source>
        <strain evidence="9">15112-1751.03</strain>
        <tissue evidence="9">Whole Adult</tissue>
    </source>
</reference>
<evidence type="ECO:0000313" key="8">
    <source>
        <dbReference type="Proteomes" id="UP000515160"/>
    </source>
</evidence>
<sequence>MQHLNTDDNFARDALEYDEILEKIGYGKTQWILLIVSGLLTITSVAAQQSMGIVVLASDCEFQPSQAEKGVMMAACVAGIFLSTYIWGYVSDAIGRRTVLLYGIFVCIGLQFILMFVTSVWLFNIINLIAGISLGGVSGGLYPYLSEFNIPRHRAVTINYSTMFVSLTAIYVPAVSWLILSSDWSIHLLGDFYFRPWRLIMLANLLPGLIGGLILLIYPESPKLLLALNKETEAMEAVDWISKFNRGWPVTRILNRNEFSLKPEVEMDENILANAKGCNFLLNIARATRPLFHKPHGCNFILCIVAVFGMFFSSNGMQLWFPEIVNRTSGAGSNSSMTVCEILDNSYLQPKPNATMMCSDTISTKTYVDNMIVGAAFLIGFSIQGTLLNPLGRKNVLMAGLTLSILSGILLHILSNTTAVLILFCLYILLGLTISIMLGAIVDLVPTHLRGKAVSLCMTLGRFGIIAATNLIGVMLQPYCNSTFALLTFILIVCIVTVYRLPIKNST</sequence>
<dbReference type="GO" id="GO:0022857">
    <property type="term" value="F:transmembrane transporter activity"/>
    <property type="evidence" value="ECO:0007669"/>
    <property type="project" value="InterPro"/>
</dbReference>
<feature type="transmembrane region" description="Helical" evidence="6">
    <location>
        <begin position="371"/>
        <end position="389"/>
    </location>
</feature>
<name>A0A6P8XJX2_DROAB</name>
<keyword evidence="2" id="KW-0813">Transport</keyword>
<evidence type="ECO:0000256" key="5">
    <source>
        <dbReference type="ARBA" id="ARBA00023136"/>
    </source>
</evidence>
<dbReference type="InterPro" id="IPR020846">
    <property type="entry name" value="MFS_dom"/>
</dbReference>
<dbReference type="InterPro" id="IPR036259">
    <property type="entry name" value="MFS_trans_sf"/>
</dbReference>